<keyword evidence="3 7" id="KW-0238">DNA-binding</keyword>
<organism evidence="7 8">
    <name type="scientific">Cuneatibacter caecimuris</name>
    <dbReference type="NCBI Taxonomy" id="1796618"/>
    <lineage>
        <taxon>Bacteria</taxon>
        <taxon>Bacillati</taxon>
        <taxon>Bacillota</taxon>
        <taxon>Clostridia</taxon>
        <taxon>Lachnospirales</taxon>
        <taxon>Lachnospiraceae</taxon>
        <taxon>Cuneatibacter</taxon>
    </lineage>
</organism>
<feature type="domain" description="HTH merR-type" evidence="6">
    <location>
        <begin position="5"/>
        <end position="73"/>
    </location>
</feature>
<feature type="region of interest" description="Disordered" evidence="5">
    <location>
        <begin position="186"/>
        <end position="230"/>
    </location>
</feature>
<dbReference type="AlphaFoldDB" id="A0A4V2F5X8"/>
<evidence type="ECO:0000259" key="6">
    <source>
        <dbReference type="PROSITE" id="PS50937"/>
    </source>
</evidence>
<evidence type="ECO:0000256" key="5">
    <source>
        <dbReference type="SAM" id="MobiDB-lite"/>
    </source>
</evidence>
<dbReference type="Proteomes" id="UP000292927">
    <property type="component" value="Unassembled WGS sequence"/>
</dbReference>
<protein>
    <submittedName>
        <fullName evidence="7">DNA-binding transcriptional MerR regulator</fullName>
    </submittedName>
</protein>
<evidence type="ECO:0000256" key="2">
    <source>
        <dbReference type="ARBA" id="ARBA00023015"/>
    </source>
</evidence>
<dbReference type="PANTHER" id="PTHR30204">
    <property type="entry name" value="REDOX-CYCLING DRUG-SENSING TRANSCRIPTIONAL ACTIVATOR SOXR"/>
    <property type="match status" value="1"/>
</dbReference>
<evidence type="ECO:0000256" key="3">
    <source>
        <dbReference type="ARBA" id="ARBA00023125"/>
    </source>
</evidence>
<accession>A0A4V2F5X8</accession>
<dbReference type="PANTHER" id="PTHR30204:SF69">
    <property type="entry name" value="MERR-FAMILY TRANSCRIPTIONAL REGULATOR"/>
    <property type="match status" value="1"/>
</dbReference>
<dbReference type="PROSITE" id="PS50937">
    <property type="entry name" value="HTH_MERR_2"/>
    <property type="match status" value="1"/>
</dbReference>
<dbReference type="RefSeq" id="WP_130435485.1">
    <property type="nucleotide sequence ID" value="NZ_SGXF01000004.1"/>
</dbReference>
<keyword evidence="8" id="KW-1185">Reference proteome</keyword>
<keyword evidence="2" id="KW-0805">Transcription regulation</keyword>
<proteinExistence type="predicted"/>
<dbReference type="OrthoDB" id="9811174at2"/>
<evidence type="ECO:0000313" key="8">
    <source>
        <dbReference type="Proteomes" id="UP000292927"/>
    </source>
</evidence>
<comment type="caution">
    <text evidence="7">The sequence shown here is derived from an EMBL/GenBank/DDBJ whole genome shotgun (WGS) entry which is preliminary data.</text>
</comment>
<dbReference type="GO" id="GO:0003700">
    <property type="term" value="F:DNA-binding transcription factor activity"/>
    <property type="evidence" value="ECO:0007669"/>
    <property type="project" value="InterPro"/>
</dbReference>
<name>A0A4V2F5X8_9FIRM</name>
<dbReference type="SUPFAM" id="SSF46955">
    <property type="entry name" value="Putative DNA-binding domain"/>
    <property type="match status" value="1"/>
</dbReference>
<dbReference type="GO" id="GO:0003677">
    <property type="term" value="F:DNA binding"/>
    <property type="evidence" value="ECO:0007669"/>
    <property type="project" value="UniProtKB-KW"/>
</dbReference>
<keyword evidence="1" id="KW-0678">Repressor</keyword>
<gene>
    <name evidence="7" type="ORF">EV209_2211</name>
</gene>
<evidence type="ECO:0000313" key="7">
    <source>
        <dbReference type="EMBL" id="RZS94369.1"/>
    </source>
</evidence>
<evidence type="ECO:0000256" key="1">
    <source>
        <dbReference type="ARBA" id="ARBA00022491"/>
    </source>
</evidence>
<sequence length="230" mass="26651">MGEVRYMISDASRQVNVEAHVLRYWEEELELEIPRNEMGHRYYTEENILTFHQIRELKDRGYQLKAIKAILPKIKGKSIEELDELPTLPATVETEAPAAIPRTEKMEQFQMLMTEIVARAMRQNTREMGEEIGQIVSENVASTVATEVTENVNDRLLKQMDYLMRMAEEQEEARFKQLDEAIRGHQKINAEAAAAKAEEPKPKKSRGLFKKKKKEKNSDVSVFQEKKEQG</sequence>
<dbReference type="CDD" id="cd04764">
    <property type="entry name" value="HTH_MlrA-like_sg1"/>
    <property type="match status" value="1"/>
</dbReference>
<dbReference type="EMBL" id="SGXF01000004">
    <property type="protein sequence ID" value="RZS94369.1"/>
    <property type="molecule type" value="Genomic_DNA"/>
</dbReference>
<dbReference type="InterPro" id="IPR009061">
    <property type="entry name" value="DNA-bd_dom_put_sf"/>
</dbReference>
<dbReference type="InterPro" id="IPR047057">
    <property type="entry name" value="MerR_fam"/>
</dbReference>
<reference evidence="7 8" key="1">
    <citation type="submission" date="2019-02" db="EMBL/GenBank/DDBJ databases">
        <title>Genomic Encyclopedia of Type Strains, Phase IV (KMG-IV): sequencing the most valuable type-strain genomes for metagenomic binning, comparative biology and taxonomic classification.</title>
        <authorList>
            <person name="Goeker M."/>
        </authorList>
    </citation>
    <scope>NUCLEOTIDE SEQUENCE [LARGE SCALE GENOMIC DNA]</scope>
    <source>
        <strain evidence="7 8">DSM 29486</strain>
    </source>
</reference>
<dbReference type="Gene3D" id="1.10.1660.10">
    <property type="match status" value="1"/>
</dbReference>
<dbReference type="Pfam" id="PF13411">
    <property type="entry name" value="MerR_1"/>
    <property type="match status" value="1"/>
</dbReference>
<keyword evidence="4" id="KW-0804">Transcription</keyword>
<evidence type="ECO:0000256" key="4">
    <source>
        <dbReference type="ARBA" id="ARBA00023163"/>
    </source>
</evidence>
<feature type="compositionally biased region" description="Basic residues" evidence="5">
    <location>
        <begin position="203"/>
        <end position="215"/>
    </location>
</feature>
<dbReference type="SMART" id="SM00422">
    <property type="entry name" value="HTH_MERR"/>
    <property type="match status" value="1"/>
</dbReference>
<dbReference type="InterPro" id="IPR000551">
    <property type="entry name" value="MerR-type_HTH_dom"/>
</dbReference>